<proteinExistence type="predicted"/>
<organism evidence="1 2">
    <name type="scientific">Candidatus Roizmanbacteria bacterium RIFCSPHIGHO2_12_FULL_33_9</name>
    <dbReference type="NCBI Taxonomy" id="1802045"/>
    <lineage>
        <taxon>Bacteria</taxon>
        <taxon>Candidatus Roizmaniibacteriota</taxon>
    </lineage>
</organism>
<evidence type="ECO:0000313" key="1">
    <source>
        <dbReference type="EMBL" id="OGK31583.1"/>
    </source>
</evidence>
<dbReference type="EMBL" id="MFZV01000003">
    <property type="protein sequence ID" value="OGK31583.1"/>
    <property type="molecule type" value="Genomic_DNA"/>
</dbReference>
<gene>
    <name evidence="1" type="ORF">A3F29_01360</name>
</gene>
<dbReference type="AlphaFoldDB" id="A0A1F7HKG7"/>
<accession>A0A1F7HKG7</accession>
<evidence type="ECO:0000313" key="2">
    <source>
        <dbReference type="Proteomes" id="UP000177199"/>
    </source>
</evidence>
<reference evidence="1 2" key="1">
    <citation type="journal article" date="2016" name="Nat. Commun.">
        <title>Thousands of microbial genomes shed light on interconnected biogeochemical processes in an aquifer system.</title>
        <authorList>
            <person name="Anantharaman K."/>
            <person name="Brown C.T."/>
            <person name="Hug L.A."/>
            <person name="Sharon I."/>
            <person name="Castelle C.J."/>
            <person name="Probst A.J."/>
            <person name="Thomas B.C."/>
            <person name="Singh A."/>
            <person name="Wilkins M.J."/>
            <person name="Karaoz U."/>
            <person name="Brodie E.L."/>
            <person name="Williams K.H."/>
            <person name="Hubbard S.S."/>
            <person name="Banfield J.F."/>
        </authorList>
    </citation>
    <scope>NUCLEOTIDE SEQUENCE [LARGE SCALE GENOMIC DNA]</scope>
</reference>
<sequence length="258" mass="29949">MTVETKAISPTYINIPLFASGLYLPGAPNPQAHHERLVERNDTVDLYDVGIYGKGHAFVFRPIIDGERTFHFDHRLLHNPLFDLESYQPDMVHLQSVRDEIDGRKNTFIDPENYERLLQTTYRLHLITQELLKNHVGMISRIIDPFSDPIIEPEFFLEVGIDYINTNGREDRKAIDFVIITHGGTIILGEVASRRQDNDDLRRTKKYDQITGYSIKFKKQLASKLGFDINEINFIEACVFYEEISDTELYASFRFCQT</sequence>
<comment type="caution">
    <text evidence="1">The sequence shown here is derived from an EMBL/GenBank/DDBJ whole genome shotgun (WGS) entry which is preliminary data.</text>
</comment>
<dbReference type="Proteomes" id="UP000177199">
    <property type="component" value="Unassembled WGS sequence"/>
</dbReference>
<name>A0A1F7HKG7_9BACT</name>
<protein>
    <submittedName>
        <fullName evidence="1">Uncharacterized protein</fullName>
    </submittedName>
</protein>